<dbReference type="EMBL" id="KZ819322">
    <property type="protein sequence ID" value="PWN22961.1"/>
    <property type="molecule type" value="Genomic_DNA"/>
</dbReference>
<dbReference type="PANTHER" id="PTHR37919">
    <property type="entry name" value="PROTEIN CBG05606"/>
    <property type="match status" value="1"/>
</dbReference>
<gene>
    <name evidence="2" type="ORF">BCV69DRAFT_245263</name>
</gene>
<feature type="transmembrane region" description="Helical" evidence="1">
    <location>
        <begin position="148"/>
        <end position="169"/>
    </location>
</feature>
<evidence type="ECO:0000313" key="3">
    <source>
        <dbReference type="Proteomes" id="UP000245942"/>
    </source>
</evidence>
<evidence type="ECO:0000313" key="2">
    <source>
        <dbReference type="EMBL" id="PWN22961.1"/>
    </source>
</evidence>
<feature type="transmembrane region" description="Helical" evidence="1">
    <location>
        <begin position="18"/>
        <end position="36"/>
    </location>
</feature>
<dbReference type="GeneID" id="37011879"/>
<keyword evidence="1" id="KW-0812">Transmembrane</keyword>
<protein>
    <recommendedName>
        <fullName evidence="4">Emopamil-binding protein</fullName>
    </recommendedName>
</protein>
<dbReference type="Proteomes" id="UP000245942">
    <property type="component" value="Unassembled WGS sequence"/>
</dbReference>
<dbReference type="RefSeq" id="XP_025350121.1">
    <property type="nucleotide sequence ID" value="XM_025490145.1"/>
</dbReference>
<organism evidence="2 3">
    <name type="scientific">Pseudomicrostroma glucosiphilum</name>
    <dbReference type="NCBI Taxonomy" id="1684307"/>
    <lineage>
        <taxon>Eukaryota</taxon>
        <taxon>Fungi</taxon>
        <taxon>Dikarya</taxon>
        <taxon>Basidiomycota</taxon>
        <taxon>Ustilaginomycotina</taxon>
        <taxon>Exobasidiomycetes</taxon>
        <taxon>Microstromatales</taxon>
        <taxon>Microstromatales incertae sedis</taxon>
        <taxon>Pseudomicrostroma</taxon>
    </lineage>
</organism>
<keyword evidence="1" id="KW-1133">Transmembrane helix</keyword>
<dbReference type="OrthoDB" id="60858at2759"/>
<sequence length="203" mass="23087">MEGKTRGVIHQPTAFVKFWLLVSSVIVIWDFSFIFLRRWSLTSQGGVLSALWPGYDLYEFVDLNYSAKYWLDNRGFPLAQSTLNVLEDILNFSYLYLVHQSDPAYRAVAPIVGFSGVLMTFSKTLLYFLCDYYCGWCESGHNDWSTWIFLYALPNGFWIICPGYLTLYFGREIAALLTAAAGIVDSPFAAEDVKAAQKSKKSK</sequence>
<accession>A0A316UEX8</accession>
<reference evidence="2 3" key="1">
    <citation type="journal article" date="2018" name="Mol. Biol. Evol.">
        <title>Broad Genomic Sampling Reveals a Smut Pathogenic Ancestry of the Fungal Clade Ustilaginomycotina.</title>
        <authorList>
            <person name="Kijpornyongpan T."/>
            <person name="Mondo S.J."/>
            <person name="Barry K."/>
            <person name="Sandor L."/>
            <person name="Lee J."/>
            <person name="Lipzen A."/>
            <person name="Pangilinan J."/>
            <person name="LaButti K."/>
            <person name="Hainaut M."/>
            <person name="Henrissat B."/>
            <person name="Grigoriev I.V."/>
            <person name="Spatafora J.W."/>
            <person name="Aime M.C."/>
        </authorList>
    </citation>
    <scope>NUCLEOTIDE SEQUENCE [LARGE SCALE GENOMIC DNA]</scope>
    <source>
        <strain evidence="2 3">MCA 4718</strain>
    </source>
</reference>
<proteinExistence type="predicted"/>
<keyword evidence="3" id="KW-1185">Reference proteome</keyword>
<dbReference type="PANTHER" id="PTHR37919:SF2">
    <property type="entry name" value="EXPERA DOMAIN-CONTAINING PROTEIN"/>
    <property type="match status" value="1"/>
</dbReference>
<dbReference type="AlphaFoldDB" id="A0A316UEX8"/>
<name>A0A316UEX8_9BASI</name>
<keyword evidence="1" id="KW-0472">Membrane</keyword>
<evidence type="ECO:0000256" key="1">
    <source>
        <dbReference type="SAM" id="Phobius"/>
    </source>
</evidence>
<dbReference type="STRING" id="1684307.A0A316UEX8"/>
<evidence type="ECO:0008006" key="4">
    <source>
        <dbReference type="Google" id="ProtNLM"/>
    </source>
</evidence>
<feature type="transmembrane region" description="Helical" evidence="1">
    <location>
        <begin position="107"/>
        <end position="128"/>
    </location>
</feature>